<dbReference type="Pfam" id="PF05368">
    <property type="entry name" value="NmrA"/>
    <property type="match status" value="1"/>
</dbReference>
<dbReference type="Proteomes" id="UP000598775">
    <property type="component" value="Unassembled WGS sequence"/>
</dbReference>
<dbReference type="SUPFAM" id="SSF51735">
    <property type="entry name" value="NAD(P)-binding Rossmann-fold domains"/>
    <property type="match status" value="1"/>
</dbReference>
<protein>
    <submittedName>
        <fullName evidence="2">Epimerase</fullName>
    </submittedName>
</protein>
<accession>A0A917F068</accession>
<dbReference type="InterPro" id="IPR051604">
    <property type="entry name" value="Ergot_Alk_Oxidoreductase"/>
</dbReference>
<dbReference type="InterPro" id="IPR036291">
    <property type="entry name" value="NAD(P)-bd_dom_sf"/>
</dbReference>
<dbReference type="PANTHER" id="PTHR43162:SF1">
    <property type="entry name" value="PRESTALK A DIFFERENTIATION PROTEIN A"/>
    <property type="match status" value="1"/>
</dbReference>
<feature type="domain" description="NmrA-like" evidence="1">
    <location>
        <begin position="2"/>
        <end position="234"/>
    </location>
</feature>
<sequence length="295" mass="32708">MTILVTAAGGNQGRLLVPKLLQRGRSVRANVLTEASAARLRELGVDDIVVGDLRDPEVQRQAVQGVDKIYHVGATGSDERTLGLGLVDAARIEGVSHFVFSSVLHAIITDLKQHEYKRDIEEHLLSSDLEFTILQPTNYMLPLRLRPVFARGVFELSWSLDRKQSLVDLDDVTDVAATVLTDTARHAGATYELAAPGRLDAHELCDIISRVLDRPIELREITPETYANAWLRDVDPETAEHVLSVVRSISARYSAHDFVGNANVLTWLLGCEPTSYEQFVEREWSAFRAAQTVSA</sequence>
<evidence type="ECO:0000313" key="3">
    <source>
        <dbReference type="Proteomes" id="UP000598775"/>
    </source>
</evidence>
<dbReference type="EMBL" id="BMGP01000004">
    <property type="protein sequence ID" value="GGF31746.1"/>
    <property type="molecule type" value="Genomic_DNA"/>
</dbReference>
<dbReference type="AlphaFoldDB" id="A0A917F068"/>
<comment type="caution">
    <text evidence="2">The sequence shown here is derived from an EMBL/GenBank/DDBJ whole genome shotgun (WGS) entry which is preliminary data.</text>
</comment>
<dbReference type="PANTHER" id="PTHR43162">
    <property type="match status" value="1"/>
</dbReference>
<proteinExistence type="predicted"/>
<dbReference type="InterPro" id="IPR008030">
    <property type="entry name" value="NmrA-like"/>
</dbReference>
<name>A0A917F068_9MICO</name>
<dbReference type="Gene3D" id="3.40.50.720">
    <property type="entry name" value="NAD(P)-binding Rossmann-like Domain"/>
    <property type="match status" value="1"/>
</dbReference>
<evidence type="ECO:0000313" key="2">
    <source>
        <dbReference type="EMBL" id="GGF31746.1"/>
    </source>
</evidence>
<organism evidence="2 3">
    <name type="scientific">Subtercola lobariae</name>
    <dbReference type="NCBI Taxonomy" id="1588641"/>
    <lineage>
        <taxon>Bacteria</taxon>
        <taxon>Bacillati</taxon>
        <taxon>Actinomycetota</taxon>
        <taxon>Actinomycetes</taxon>
        <taxon>Micrococcales</taxon>
        <taxon>Microbacteriaceae</taxon>
        <taxon>Subtercola</taxon>
    </lineage>
</organism>
<keyword evidence="3" id="KW-1185">Reference proteome</keyword>
<evidence type="ECO:0000259" key="1">
    <source>
        <dbReference type="Pfam" id="PF05368"/>
    </source>
</evidence>
<gene>
    <name evidence="2" type="ORF">GCM10011399_26150</name>
</gene>
<dbReference type="RefSeq" id="WP_188678988.1">
    <property type="nucleotide sequence ID" value="NZ_BMGP01000004.1"/>
</dbReference>
<reference evidence="2 3" key="1">
    <citation type="journal article" date="2014" name="Int. J. Syst. Evol. Microbiol.">
        <title>Complete genome sequence of Corynebacterium casei LMG S-19264T (=DSM 44701T), isolated from a smear-ripened cheese.</title>
        <authorList>
            <consortium name="US DOE Joint Genome Institute (JGI-PGF)"/>
            <person name="Walter F."/>
            <person name="Albersmeier A."/>
            <person name="Kalinowski J."/>
            <person name="Ruckert C."/>
        </authorList>
    </citation>
    <scope>NUCLEOTIDE SEQUENCE [LARGE SCALE GENOMIC DNA]</scope>
    <source>
        <strain evidence="2 3">CGMCC 1.12976</strain>
    </source>
</reference>
<dbReference type="Gene3D" id="3.90.25.10">
    <property type="entry name" value="UDP-galactose 4-epimerase, domain 1"/>
    <property type="match status" value="1"/>
</dbReference>